<feature type="compositionally biased region" description="Low complexity" evidence="1">
    <location>
        <begin position="39"/>
        <end position="63"/>
    </location>
</feature>
<organism evidence="2 3">
    <name type="scientific">Stylosanthes scabra</name>
    <dbReference type="NCBI Taxonomy" id="79078"/>
    <lineage>
        <taxon>Eukaryota</taxon>
        <taxon>Viridiplantae</taxon>
        <taxon>Streptophyta</taxon>
        <taxon>Embryophyta</taxon>
        <taxon>Tracheophyta</taxon>
        <taxon>Spermatophyta</taxon>
        <taxon>Magnoliopsida</taxon>
        <taxon>eudicotyledons</taxon>
        <taxon>Gunneridae</taxon>
        <taxon>Pentapetalae</taxon>
        <taxon>rosids</taxon>
        <taxon>fabids</taxon>
        <taxon>Fabales</taxon>
        <taxon>Fabaceae</taxon>
        <taxon>Papilionoideae</taxon>
        <taxon>50 kb inversion clade</taxon>
        <taxon>dalbergioids sensu lato</taxon>
        <taxon>Dalbergieae</taxon>
        <taxon>Pterocarpus clade</taxon>
        <taxon>Stylosanthes</taxon>
    </lineage>
</organism>
<proteinExistence type="predicted"/>
<keyword evidence="3" id="KW-1185">Reference proteome</keyword>
<dbReference type="EMBL" id="JASCZI010211794">
    <property type="protein sequence ID" value="MED6196753.1"/>
    <property type="molecule type" value="Genomic_DNA"/>
</dbReference>
<evidence type="ECO:0000313" key="2">
    <source>
        <dbReference type="EMBL" id="MED6196753.1"/>
    </source>
</evidence>
<feature type="region of interest" description="Disordered" evidence="1">
    <location>
        <begin position="39"/>
        <end position="199"/>
    </location>
</feature>
<feature type="compositionally biased region" description="Polar residues" evidence="1">
    <location>
        <begin position="143"/>
        <end position="154"/>
    </location>
</feature>
<accession>A0ABU6XIG6</accession>
<sequence length="230" mass="25699">MATTRQGNNNINKVSDHRISDFSLDSVSLSFAGLVSIQDQQQQQPNPTVNNIPNNHNHNQSISYKLPEPDFEFATNKGSSEPKNSGSGVLLISNGQLVPQSSQPNRSPLNQIPQGTLGTYLASDNHQQRPRPRPRPRPRHHQMSSGMPSGQTGNPRKYHYEALGKARKHYGEGDDYDHDDDDDDEKKNKKKKKSFGKKALSSFISPCRDCKAIEPSAVKYSKTQVSKYDE</sequence>
<evidence type="ECO:0000256" key="1">
    <source>
        <dbReference type="SAM" id="MobiDB-lite"/>
    </source>
</evidence>
<name>A0ABU6XIG6_9FABA</name>
<feature type="compositionally biased region" description="Basic and acidic residues" evidence="1">
    <location>
        <begin position="158"/>
        <end position="172"/>
    </location>
</feature>
<protein>
    <submittedName>
        <fullName evidence="2">Uncharacterized protein</fullName>
    </submittedName>
</protein>
<feature type="compositionally biased region" description="Polar residues" evidence="1">
    <location>
        <begin position="76"/>
        <end position="125"/>
    </location>
</feature>
<gene>
    <name evidence="2" type="ORF">PIB30_050352</name>
</gene>
<dbReference type="Proteomes" id="UP001341840">
    <property type="component" value="Unassembled WGS sequence"/>
</dbReference>
<feature type="compositionally biased region" description="Acidic residues" evidence="1">
    <location>
        <begin position="173"/>
        <end position="184"/>
    </location>
</feature>
<feature type="compositionally biased region" description="Basic residues" evidence="1">
    <location>
        <begin position="128"/>
        <end position="142"/>
    </location>
</feature>
<evidence type="ECO:0000313" key="3">
    <source>
        <dbReference type="Proteomes" id="UP001341840"/>
    </source>
</evidence>
<reference evidence="2 3" key="1">
    <citation type="journal article" date="2023" name="Plants (Basel)">
        <title>Bridging the Gap: Combining Genomics and Transcriptomics Approaches to Understand Stylosanthes scabra, an Orphan Legume from the Brazilian Caatinga.</title>
        <authorList>
            <person name="Ferreira-Neto J.R.C."/>
            <person name="da Silva M.D."/>
            <person name="Binneck E."/>
            <person name="de Melo N.F."/>
            <person name="da Silva R.H."/>
            <person name="de Melo A.L.T.M."/>
            <person name="Pandolfi V."/>
            <person name="Bustamante F.O."/>
            <person name="Brasileiro-Vidal A.C."/>
            <person name="Benko-Iseppon A.M."/>
        </authorList>
    </citation>
    <scope>NUCLEOTIDE SEQUENCE [LARGE SCALE GENOMIC DNA]</scope>
    <source>
        <tissue evidence="2">Leaves</tissue>
    </source>
</reference>
<comment type="caution">
    <text evidence="2">The sequence shown here is derived from an EMBL/GenBank/DDBJ whole genome shotgun (WGS) entry which is preliminary data.</text>
</comment>